<reference evidence="2" key="1">
    <citation type="journal article" date="2020" name="Stud. Mycol.">
        <title>101 Dothideomycetes genomes: a test case for predicting lifestyles and emergence of pathogens.</title>
        <authorList>
            <person name="Haridas S."/>
            <person name="Albert R."/>
            <person name="Binder M."/>
            <person name="Bloem J."/>
            <person name="Labutti K."/>
            <person name="Salamov A."/>
            <person name="Andreopoulos B."/>
            <person name="Baker S."/>
            <person name="Barry K."/>
            <person name="Bills G."/>
            <person name="Bluhm B."/>
            <person name="Cannon C."/>
            <person name="Castanera R."/>
            <person name="Culley D."/>
            <person name="Daum C."/>
            <person name="Ezra D."/>
            <person name="Gonzalez J."/>
            <person name="Henrissat B."/>
            <person name="Kuo A."/>
            <person name="Liang C."/>
            <person name="Lipzen A."/>
            <person name="Lutzoni F."/>
            <person name="Magnuson J."/>
            <person name="Mondo S."/>
            <person name="Nolan M."/>
            <person name="Ohm R."/>
            <person name="Pangilinan J."/>
            <person name="Park H.-J."/>
            <person name="Ramirez L."/>
            <person name="Alfaro M."/>
            <person name="Sun H."/>
            <person name="Tritt A."/>
            <person name="Yoshinaga Y."/>
            <person name="Zwiers L.-H."/>
            <person name="Turgeon B."/>
            <person name="Goodwin S."/>
            <person name="Spatafora J."/>
            <person name="Crous P."/>
            <person name="Grigoriev I."/>
        </authorList>
    </citation>
    <scope>NUCLEOTIDE SEQUENCE</scope>
    <source>
        <strain evidence="2">CBS 130266</strain>
    </source>
</reference>
<keyword evidence="3" id="KW-1185">Reference proteome</keyword>
<evidence type="ECO:0000313" key="2">
    <source>
        <dbReference type="EMBL" id="KAF2421037.1"/>
    </source>
</evidence>
<protein>
    <submittedName>
        <fullName evidence="2">Uncharacterized protein</fullName>
    </submittedName>
</protein>
<dbReference type="Proteomes" id="UP000800235">
    <property type="component" value="Unassembled WGS sequence"/>
</dbReference>
<sequence>MRCSTSLFALAALTVGQAAAAILSHRHFHNARNAAPIAISENLEVSKRSVLSVADTSLISTLGMAGTGVNAAANNGGAWLGSDGAFTNTFQNNATEPMILVIWTGATSWVNKFVPAITVSLAPGASQVVSFADGVSGGWAGVYKDTKMVDGQLSQTWGEFTTKGVYSTVDVSREVNMAGRGMRIETSNCVTDMSTCVFTCKGGLLSCWLDYQLENCAPGSQPGANYGLSYGMPSGGCTGFGPKLKTFFY</sequence>
<feature type="chain" id="PRO_5040343305" evidence="1">
    <location>
        <begin position="21"/>
        <end position="249"/>
    </location>
</feature>
<comment type="caution">
    <text evidence="2">The sequence shown here is derived from an EMBL/GenBank/DDBJ whole genome shotgun (WGS) entry which is preliminary data.</text>
</comment>
<dbReference type="InterPro" id="IPR038903">
    <property type="entry name" value="Allergen_Asp_f_4"/>
</dbReference>
<gene>
    <name evidence="2" type="ORF">EJ08DRAFT_523550</name>
</gene>
<dbReference type="GO" id="GO:0005576">
    <property type="term" value="C:extracellular region"/>
    <property type="evidence" value="ECO:0007669"/>
    <property type="project" value="InterPro"/>
</dbReference>
<organism evidence="2 3">
    <name type="scientific">Tothia fuscella</name>
    <dbReference type="NCBI Taxonomy" id="1048955"/>
    <lineage>
        <taxon>Eukaryota</taxon>
        <taxon>Fungi</taxon>
        <taxon>Dikarya</taxon>
        <taxon>Ascomycota</taxon>
        <taxon>Pezizomycotina</taxon>
        <taxon>Dothideomycetes</taxon>
        <taxon>Pleosporomycetidae</taxon>
        <taxon>Venturiales</taxon>
        <taxon>Cylindrosympodiaceae</taxon>
        <taxon>Tothia</taxon>
    </lineage>
</organism>
<keyword evidence="1" id="KW-0732">Signal</keyword>
<dbReference type="OrthoDB" id="5320938at2759"/>
<dbReference type="AlphaFoldDB" id="A0A9P4TU13"/>
<dbReference type="GO" id="GO:0019863">
    <property type="term" value="F:IgE binding"/>
    <property type="evidence" value="ECO:0007669"/>
    <property type="project" value="InterPro"/>
</dbReference>
<evidence type="ECO:0000313" key="3">
    <source>
        <dbReference type="Proteomes" id="UP000800235"/>
    </source>
</evidence>
<dbReference type="EMBL" id="MU007103">
    <property type="protein sequence ID" value="KAF2421037.1"/>
    <property type="molecule type" value="Genomic_DNA"/>
</dbReference>
<feature type="signal peptide" evidence="1">
    <location>
        <begin position="1"/>
        <end position="20"/>
    </location>
</feature>
<accession>A0A9P4TU13</accession>
<evidence type="ECO:0000256" key="1">
    <source>
        <dbReference type="SAM" id="SignalP"/>
    </source>
</evidence>
<dbReference type="Pfam" id="PF25312">
    <property type="entry name" value="Allergen_Asp_f_4"/>
    <property type="match status" value="1"/>
</dbReference>
<name>A0A9P4TU13_9PEZI</name>
<proteinExistence type="predicted"/>